<name>A0A0A0DDJ4_9PROT</name>
<dbReference type="RefSeq" id="WP_034830444.1">
    <property type="nucleotide sequence ID" value="NZ_JANX01000001.1"/>
</dbReference>
<sequence length="143" mass="16232">MSTTYFECHVTMVGDPAQLRPMVEEVGWKFSQIDGDPVLGEEVKCYATMLFNARKDQEWVLNQLLATADALEGYGATVLRRKVERVLYDDRSSAVRFQCNGACPECHLDDYVERRPPPENQHVITGARLPWVDETKIDGVRLG</sequence>
<dbReference type="Proteomes" id="UP000029995">
    <property type="component" value="Unassembled WGS sequence"/>
</dbReference>
<evidence type="ECO:0000313" key="2">
    <source>
        <dbReference type="Proteomes" id="UP000029995"/>
    </source>
</evidence>
<dbReference type="EMBL" id="JANX01000001">
    <property type="protein sequence ID" value="KGM36115.1"/>
    <property type="molecule type" value="Genomic_DNA"/>
</dbReference>
<accession>A0A0A0DDJ4</accession>
<comment type="caution">
    <text evidence="1">The sequence shown here is derived from an EMBL/GenBank/DDBJ whole genome shotgun (WGS) entry which is preliminary data.</text>
</comment>
<protein>
    <submittedName>
        <fullName evidence="1">Uncharacterized protein</fullName>
    </submittedName>
</protein>
<reference evidence="1 2" key="1">
    <citation type="submission" date="2014-01" db="EMBL/GenBank/DDBJ databases">
        <title>Genome sequence determination for a cystic fibrosis isolate, Inquilinus limosus.</title>
        <authorList>
            <person name="Pino M."/>
            <person name="Di Conza J."/>
            <person name="Gutkind G."/>
        </authorList>
    </citation>
    <scope>NUCLEOTIDE SEQUENCE [LARGE SCALE GENOMIC DNA]</scope>
    <source>
        <strain evidence="1 2">MP06</strain>
    </source>
</reference>
<organism evidence="1 2">
    <name type="scientific">Inquilinus limosus MP06</name>
    <dbReference type="NCBI Taxonomy" id="1398085"/>
    <lineage>
        <taxon>Bacteria</taxon>
        <taxon>Pseudomonadati</taxon>
        <taxon>Pseudomonadota</taxon>
        <taxon>Alphaproteobacteria</taxon>
        <taxon>Rhodospirillales</taxon>
        <taxon>Rhodospirillaceae</taxon>
        <taxon>Inquilinus</taxon>
    </lineage>
</organism>
<evidence type="ECO:0000313" key="1">
    <source>
        <dbReference type="EMBL" id="KGM36115.1"/>
    </source>
</evidence>
<proteinExistence type="predicted"/>
<gene>
    <name evidence="1" type="ORF">P409_00255</name>
</gene>
<dbReference type="AlphaFoldDB" id="A0A0A0DDJ4"/>